<dbReference type="EMBL" id="BRYB01005039">
    <property type="protein sequence ID" value="GMI19641.1"/>
    <property type="molecule type" value="Genomic_DNA"/>
</dbReference>
<feature type="compositionally biased region" description="Low complexity" evidence="1">
    <location>
        <begin position="1"/>
        <end position="19"/>
    </location>
</feature>
<keyword evidence="3" id="KW-1185">Reference proteome</keyword>
<feature type="non-terminal residue" evidence="2">
    <location>
        <position position="1"/>
    </location>
</feature>
<feature type="non-terminal residue" evidence="2">
    <location>
        <position position="187"/>
    </location>
</feature>
<dbReference type="Proteomes" id="UP001165060">
    <property type="component" value="Unassembled WGS sequence"/>
</dbReference>
<dbReference type="NCBIfam" id="TIGR02167">
    <property type="entry name" value="Liste_lipo_26"/>
    <property type="match status" value="2"/>
</dbReference>
<evidence type="ECO:0000313" key="2">
    <source>
        <dbReference type="EMBL" id="GMI19641.1"/>
    </source>
</evidence>
<name>A0ABQ6M559_9STRA</name>
<dbReference type="InterPro" id="IPR005046">
    <property type="entry name" value="DUF285"/>
</dbReference>
<evidence type="ECO:0000313" key="3">
    <source>
        <dbReference type="Proteomes" id="UP001165060"/>
    </source>
</evidence>
<dbReference type="Pfam" id="PF03382">
    <property type="entry name" value="DUF285"/>
    <property type="match status" value="1"/>
</dbReference>
<organism evidence="2 3">
    <name type="scientific">Tetraparma gracilis</name>
    <dbReference type="NCBI Taxonomy" id="2962635"/>
    <lineage>
        <taxon>Eukaryota</taxon>
        <taxon>Sar</taxon>
        <taxon>Stramenopiles</taxon>
        <taxon>Ochrophyta</taxon>
        <taxon>Bolidophyceae</taxon>
        <taxon>Parmales</taxon>
        <taxon>Triparmaceae</taxon>
        <taxon>Tetraparma</taxon>
    </lineage>
</organism>
<proteinExistence type="predicted"/>
<protein>
    <submittedName>
        <fullName evidence="2">Uncharacterized protein</fullName>
    </submittedName>
</protein>
<reference evidence="2 3" key="1">
    <citation type="journal article" date="2023" name="Commun. Biol.">
        <title>Genome analysis of Parmales, the sister group of diatoms, reveals the evolutionary specialization of diatoms from phago-mixotrophs to photoautotrophs.</title>
        <authorList>
            <person name="Ban H."/>
            <person name="Sato S."/>
            <person name="Yoshikawa S."/>
            <person name="Yamada K."/>
            <person name="Nakamura Y."/>
            <person name="Ichinomiya M."/>
            <person name="Sato N."/>
            <person name="Blanc-Mathieu R."/>
            <person name="Endo H."/>
            <person name="Kuwata A."/>
            <person name="Ogata H."/>
        </authorList>
    </citation>
    <scope>NUCLEOTIDE SEQUENCE [LARGE SCALE GENOMIC DNA]</scope>
</reference>
<dbReference type="InterPro" id="IPR011889">
    <property type="entry name" value="Liste_lipo_26"/>
</dbReference>
<gene>
    <name evidence="2" type="ORF">TeGR_g6109</name>
</gene>
<sequence length="187" mass="20086">GKSSSDSSSSSSSSSSDSSNKTPVPEPPAKCSEMTDQDVCEQDSNADNHCKWDEDGNECYKGCPSDGRALEGSMRSLEDEDKCICPNYVYDSGDRECKKCAAGSIAISESVCSGVLTDATIGNSYNGASDTAIQEWFANEAAATAKWGHISAWDTGEVTNMKNLFYKRNFNADISGWDTSKVTNMED</sequence>
<evidence type="ECO:0000256" key="1">
    <source>
        <dbReference type="SAM" id="MobiDB-lite"/>
    </source>
</evidence>
<feature type="region of interest" description="Disordered" evidence="1">
    <location>
        <begin position="1"/>
        <end position="38"/>
    </location>
</feature>
<comment type="caution">
    <text evidence="2">The sequence shown here is derived from an EMBL/GenBank/DDBJ whole genome shotgun (WGS) entry which is preliminary data.</text>
</comment>
<accession>A0ABQ6M559</accession>